<accession>A0A844G9N5</accession>
<comment type="caution">
    <text evidence="1">The sequence shown here is derived from an EMBL/GenBank/DDBJ whole genome shotgun (WGS) entry which is preliminary data.</text>
</comment>
<dbReference type="RefSeq" id="WP_154420255.1">
    <property type="nucleotide sequence ID" value="NZ_VUNS01000029.1"/>
</dbReference>
<proteinExistence type="predicted"/>
<organism evidence="1 2">
    <name type="scientific">Victivallis lenta</name>
    <dbReference type="NCBI Taxonomy" id="2606640"/>
    <lineage>
        <taxon>Bacteria</taxon>
        <taxon>Pseudomonadati</taxon>
        <taxon>Lentisphaerota</taxon>
        <taxon>Lentisphaeria</taxon>
        <taxon>Victivallales</taxon>
        <taxon>Victivallaceae</taxon>
        <taxon>Victivallis</taxon>
    </lineage>
</organism>
<sequence>MAIQETAVSYYGLGYVEHAAADFEEIRAHHCTTVILAVTEFEFDFWRPNLPAVVAAARRAGLKVLLDPWGIGKFFGGEQVSLFLQNNLENRQVSALTDEKLNAACFNTPAFRDYFMHFCLTLLREAGADGFFWDEPHYLLPKSYASITGGAGDDWSCRCPVCRKKFADYYGYEMPKLLTDDVKQFRWREALEILEETSRRIKVFDPAQEITICVHATLNTYYVTEQRGYDDWERVAASPYFDVFSTTIVSWELPEPFFRSIAERTAAVAKKYNKQSERWLMGYYRQPDDFAQIDRMTDLYESLGIDRLAAWTYRGGFGTRLAAPDALGLWDCIGRNYKRILKR</sequence>
<dbReference type="Proteomes" id="UP000435649">
    <property type="component" value="Unassembled WGS sequence"/>
</dbReference>
<name>A0A844G9N5_9BACT</name>
<gene>
    <name evidence="1" type="ORF">FYJ85_18905</name>
</gene>
<evidence type="ECO:0000313" key="2">
    <source>
        <dbReference type="Proteomes" id="UP000435649"/>
    </source>
</evidence>
<dbReference type="SUPFAM" id="SSF51445">
    <property type="entry name" value="(Trans)glycosidases"/>
    <property type="match status" value="1"/>
</dbReference>
<evidence type="ECO:0000313" key="1">
    <source>
        <dbReference type="EMBL" id="MST99108.1"/>
    </source>
</evidence>
<dbReference type="EMBL" id="VUNS01000029">
    <property type="protein sequence ID" value="MST99108.1"/>
    <property type="molecule type" value="Genomic_DNA"/>
</dbReference>
<dbReference type="InterPro" id="IPR017853">
    <property type="entry name" value="GH"/>
</dbReference>
<dbReference type="AlphaFoldDB" id="A0A844G9N5"/>
<reference evidence="1 2" key="1">
    <citation type="submission" date="2019-08" db="EMBL/GenBank/DDBJ databases">
        <title>In-depth cultivation of the pig gut microbiome towards novel bacterial diversity and tailored functional studies.</title>
        <authorList>
            <person name="Wylensek D."/>
            <person name="Hitch T.C.A."/>
            <person name="Clavel T."/>
        </authorList>
    </citation>
    <scope>NUCLEOTIDE SEQUENCE [LARGE SCALE GENOMIC DNA]</scope>
    <source>
        <strain evidence="1 2">BBE-744-WT-12</strain>
    </source>
</reference>
<protein>
    <submittedName>
        <fullName evidence="1">Uncharacterized protein</fullName>
    </submittedName>
</protein>
<keyword evidence="2" id="KW-1185">Reference proteome</keyword>
<dbReference type="Gene3D" id="3.20.20.80">
    <property type="entry name" value="Glycosidases"/>
    <property type="match status" value="1"/>
</dbReference>